<dbReference type="Proteomes" id="UP001055072">
    <property type="component" value="Unassembled WGS sequence"/>
</dbReference>
<evidence type="ECO:0000313" key="1">
    <source>
        <dbReference type="EMBL" id="KAI0090878.1"/>
    </source>
</evidence>
<keyword evidence="2" id="KW-1185">Reference proteome</keyword>
<protein>
    <submittedName>
        <fullName evidence="1">Glycoside hydrolase family 35 protein</fullName>
    </submittedName>
</protein>
<organism evidence="1 2">
    <name type="scientific">Irpex rosettiformis</name>
    <dbReference type="NCBI Taxonomy" id="378272"/>
    <lineage>
        <taxon>Eukaryota</taxon>
        <taxon>Fungi</taxon>
        <taxon>Dikarya</taxon>
        <taxon>Basidiomycota</taxon>
        <taxon>Agaricomycotina</taxon>
        <taxon>Agaricomycetes</taxon>
        <taxon>Polyporales</taxon>
        <taxon>Irpicaceae</taxon>
        <taxon>Irpex</taxon>
    </lineage>
</organism>
<sequence>MKGVARLVHYLLTFQFAASAVFSYSVPPGSSGFYHGNSTAAVTFDAHSLFLDDKRLYLFSGEVHAWRIPSGPALWRDVFQKLKAAGFNGVSVYHHWGISEGKAGSLDFDYFRSHTEVYEVAKEVGLLVTSRPGPYINAETTAGGFPGWLTNVPAKARTNETGFTEAWTPWIEAVAKFAAPYQYPDGPIIAVQSENEFFQSTASNPGRSEHMVLIEDTLRNNGITKVPLTHNDQSPSGRYAHGLGEVDLYLWDSYPQGFDCANPSSWPEQSSVGLVNAHEAIIPDVMWGSGEFQGGAFDPWGGSGYDKCFLLTNEQFANTAFKNNLAAQTTYQNIYMSYGGTNWGNLAEPTVYTSYDYGAPIREDRTLSPKYSEIKLITTFLHASPDFLVANILGSGTGGLGTAFSNNSNIYITALGAPSGAHFYIIRQNSVTYTTPADFTIKVNATGGPLTVPQFGGNATLDERESQIIVAQYPFGSHKLSYSTAEVFTWTTIDGTDYLILYAQKDHSIEAVITGVQGATVHTSGSSSITARPGPSNSIIIAGKPSGITTISAGKATVIVADKHTALSFWNVHIPDSSHTQYDQAPDVPSVLVFGPYLVRNATIKGSTLAINGDLNATATLQVIAPASVKSLTWNGQAVRVQRSNTGVLQGQLSFDVQEPKLPSLKEATWASTDSLPEVQPGFDDSDWVDANKTSTQRPYSPLGGKFVVYADEYGFHQGNTIARGHFTGKNATGIQLIVQGGFNFGYSAWINSHFLGSSQGTNQYSAGGGIDLTNTTWSFDPTQLNDGDNVLTVVVDPTGLEEDYNGEDTFKTPRGIRGYTLFSASNQPIDFDHWKIQGNLGGEDFPDKVRGPLNEGGLFVERQGAHLPGFSVSESAGWNISSLLAPYTGISTAGIRAYRTTFNLNLPTNADIPVALKFTRTPSSSYRSVVYVNGWQFGRFNSKDGPQEVFPLPEGILNHRGQNELLVTLWSLDAAGAKIADLELVNTALLSSSKDVIPGLVESPGYADLRK</sequence>
<name>A0ACB8U9H7_9APHY</name>
<reference evidence="1" key="1">
    <citation type="journal article" date="2021" name="Environ. Microbiol.">
        <title>Gene family expansions and transcriptome signatures uncover fungal adaptations to wood decay.</title>
        <authorList>
            <person name="Hage H."/>
            <person name="Miyauchi S."/>
            <person name="Viragh M."/>
            <person name="Drula E."/>
            <person name="Min B."/>
            <person name="Chaduli D."/>
            <person name="Navarro D."/>
            <person name="Favel A."/>
            <person name="Norest M."/>
            <person name="Lesage-Meessen L."/>
            <person name="Balint B."/>
            <person name="Merenyi Z."/>
            <person name="de Eugenio L."/>
            <person name="Morin E."/>
            <person name="Martinez A.T."/>
            <person name="Baldrian P."/>
            <person name="Stursova M."/>
            <person name="Martinez M.J."/>
            <person name="Novotny C."/>
            <person name="Magnuson J.K."/>
            <person name="Spatafora J.W."/>
            <person name="Maurice S."/>
            <person name="Pangilinan J."/>
            <person name="Andreopoulos W."/>
            <person name="LaButti K."/>
            <person name="Hundley H."/>
            <person name="Na H."/>
            <person name="Kuo A."/>
            <person name="Barry K."/>
            <person name="Lipzen A."/>
            <person name="Henrissat B."/>
            <person name="Riley R."/>
            <person name="Ahrendt S."/>
            <person name="Nagy L.G."/>
            <person name="Grigoriev I.V."/>
            <person name="Martin F."/>
            <person name="Rosso M.N."/>
        </authorList>
    </citation>
    <scope>NUCLEOTIDE SEQUENCE</scope>
    <source>
        <strain evidence="1">CBS 384.51</strain>
    </source>
</reference>
<comment type="caution">
    <text evidence="1">The sequence shown here is derived from an EMBL/GenBank/DDBJ whole genome shotgun (WGS) entry which is preliminary data.</text>
</comment>
<accession>A0ACB8U9H7</accession>
<keyword evidence="1" id="KW-0378">Hydrolase</keyword>
<evidence type="ECO:0000313" key="2">
    <source>
        <dbReference type="Proteomes" id="UP001055072"/>
    </source>
</evidence>
<dbReference type="EMBL" id="MU274907">
    <property type="protein sequence ID" value="KAI0090878.1"/>
    <property type="molecule type" value="Genomic_DNA"/>
</dbReference>
<proteinExistence type="predicted"/>
<gene>
    <name evidence="1" type="ORF">BDY19DRAFT_992279</name>
</gene>